<keyword evidence="3" id="KW-1185">Reference proteome</keyword>
<dbReference type="PROSITE" id="PS51186">
    <property type="entry name" value="GNAT"/>
    <property type="match status" value="1"/>
</dbReference>
<gene>
    <name evidence="2" type="ORF">HNR42_001180</name>
</gene>
<accession>A0A841HY07</accession>
<dbReference type="AlphaFoldDB" id="A0A841HY07"/>
<dbReference type="InterPro" id="IPR052729">
    <property type="entry name" value="Acyl/Acetyltrans_Enzymes"/>
</dbReference>
<evidence type="ECO:0000313" key="3">
    <source>
        <dbReference type="Proteomes" id="UP000569951"/>
    </source>
</evidence>
<evidence type="ECO:0000259" key="1">
    <source>
        <dbReference type="PROSITE" id="PS51186"/>
    </source>
</evidence>
<dbReference type="GO" id="GO:0016747">
    <property type="term" value="F:acyltransferase activity, transferring groups other than amino-acyl groups"/>
    <property type="evidence" value="ECO:0007669"/>
    <property type="project" value="InterPro"/>
</dbReference>
<dbReference type="CDD" id="cd04301">
    <property type="entry name" value="NAT_SF"/>
    <property type="match status" value="1"/>
</dbReference>
<dbReference type="InterPro" id="IPR016181">
    <property type="entry name" value="Acyl_CoA_acyltransferase"/>
</dbReference>
<dbReference type="Pfam" id="PF00583">
    <property type="entry name" value="Acetyltransf_1"/>
    <property type="match status" value="1"/>
</dbReference>
<dbReference type="InterPro" id="IPR041496">
    <property type="entry name" value="YitH/HolE_GNAT"/>
</dbReference>
<sequence>MNTPVLQTLQPGEFFEAARIFDAVYHHPDDRGPALRLHHAFEPTSLIGLREGERVRGMVSAVSYGAHGYVGMMAVHPEAQRRGFGRRLLEQALCRLQDAGTQTVFLNATDAGLPLYRASGFVEEGSALILVRERNTAVPMPPQVRLMAPGDLDEAVRLDLEVFGGDRGRLLALVLEREPGRALVCHDARGQLEGFVFAQWPDFLGPVVAQTPQAARALIEGALALGFESAPLLLAHSNNPHLGAVLEGLGFVEEGALLHMRRGPAVARDYARLYGQTSFALG</sequence>
<dbReference type="Gene3D" id="3.40.630.30">
    <property type="match status" value="1"/>
</dbReference>
<evidence type="ECO:0000313" key="2">
    <source>
        <dbReference type="EMBL" id="MBB6097763.1"/>
    </source>
</evidence>
<dbReference type="GO" id="GO:0005840">
    <property type="term" value="C:ribosome"/>
    <property type="evidence" value="ECO:0007669"/>
    <property type="project" value="UniProtKB-KW"/>
</dbReference>
<dbReference type="PANTHER" id="PTHR47237:SF2">
    <property type="entry name" value="BLL4206 PROTEIN"/>
    <property type="match status" value="1"/>
</dbReference>
<dbReference type="Gene3D" id="3.40.630.90">
    <property type="match status" value="1"/>
</dbReference>
<organism evidence="2 3">
    <name type="scientific">Deinobacterium chartae</name>
    <dbReference type="NCBI Taxonomy" id="521158"/>
    <lineage>
        <taxon>Bacteria</taxon>
        <taxon>Thermotogati</taxon>
        <taxon>Deinococcota</taxon>
        <taxon>Deinococci</taxon>
        <taxon>Deinococcales</taxon>
        <taxon>Deinococcaceae</taxon>
        <taxon>Deinobacterium</taxon>
    </lineage>
</organism>
<comment type="caution">
    <text evidence="2">The sequence shown here is derived from an EMBL/GenBank/DDBJ whole genome shotgun (WGS) entry which is preliminary data.</text>
</comment>
<dbReference type="RefSeq" id="WP_183985499.1">
    <property type="nucleotide sequence ID" value="NZ_JACHHG010000003.1"/>
</dbReference>
<keyword evidence="2" id="KW-0687">Ribonucleoprotein</keyword>
<dbReference type="Proteomes" id="UP000569951">
    <property type="component" value="Unassembled WGS sequence"/>
</dbReference>
<dbReference type="EMBL" id="JACHHG010000003">
    <property type="protein sequence ID" value="MBB6097763.1"/>
    <property type="molecule type" value="Genomic_DNA"/>
</dbReference>
<protein>
    <submittedName>
        <fullName evidence="2">Ribosomal protein S18 acetylase RimI-like enzyme</fullName>
    </submittedName>
</protein>
<dbReference type="Pfam" id="PF18014">
    <property type="entry name" value="Acetyltransf_18"/>
    <property type="match status" value="1"/>
</dbReference>
<dbReference type="SUPFAM" id="SSF55729">
    <property type="entry name" value="Acyl-CoA N-acyltransferases (Nat)"/>
    <property type="match status" value="1"/>
</dbReference>
<reference evidence="2 3" key="1">
    <citation type="submission" date="2020-08" db="EMBL/GenBank/DDBJ databases">
        <title>Genomic Encyclopedia of Type Strains, Phase IV (KMG-IV): sequencing the most valuable type-strain genomes for metagenomic binning, comparative biology and taxonomic classification.</title>
        <authorList>
            <person name="Goeker M."/>
        </authorList>
    </citation>
    <scope>NUCLEOTIDE SEQUENCE [LARGE SCALE GENOMIC DNA]</scope>
    <source>
        <strain evidence="2 3">DSM 21458</strain>
    </source>
</reference>
<proteinExistence type="predicted"/>
<keyword evidence="2" id="KW-0689">Ribosomal protein</keyword>
<dbReference type="InterPro" id="IPR000182">
    <property type="entry name" value="GNAT_dom"/>
</dbReference>
<feature type="domain" description="N-acetyltransferase" evidence="1">
    <location>
        <begin position="4"/>
        <end position="145"/>
    </location>
</feature>
<name>A0A841HY07_9DEIO</name>
<dbReference type="PANTHER" id="PTHR47237">
    <property type="entry name" value="SLL0310 PROTEIN"/>
    <property type="match status" value="1"/>
</dbReference>